<name>A0A5N6HSB5_9EURO</name>
<keyword evidence="2" id="KW-1185">Reference proteome</keyword>
<dbReference type="SUPFAM" id="SSF56112">
    <property type="entry name" value="Protein kinase-like (PK-like)"/>
    <property type="match status" value="1"/>
</dbReference>
<proteinExistence type="predicted"/>
<dbReference type="PANTHER" id="PTHR21310">
    <property type="entry name" value="AMINOGLYCOSIDE PHOSPHOTRANSFERASE-RELATED-RELATED"/>
    <property type="match status" value="1"/>
</dbReference>
<organism evidence="1 2">
    <name type="scientific">Aspergillus pseudonomiae</name>
    <dbReference type="NCBI Taxonomy" id="1506151"/>
    <lineage>
        <taxon>Eukaryota</taxon>
        <taxon>Fungi</taxon>
        <taxon>Dikarya</taxon>
        <taxon>Ascomycota</taxon>
        <taxon>Pezizomycotina</taxon>
        <taxon>Eurotiomycetes</taxon>
        <taxon>Eurotiomycetidae</taxon>
        <taxon>Eurotiales</taxon>
        <taxon>Aspergillaceae</taxon>
        <taxon>Aspergillus</taxon>
        <taxon>Aspergillus subgen. Circumdati</taxon>
    </lineage>
</organism>
<dbReference type="OrthoDB" id="5327538at2759"/>
<dbReference type="AlphaFoldDB" id="A0A5N6HSB5"/>
<dbReference type="InterPro" id="IPR011009">
    <property type="entry name" value="Kinase-like_dom_sf"/>
</dbReference>
<evidence type="ECO:0000313" key="1">
    <source>
        <dbReference type="EMBL" id="KAE8406435.1"/>
    </source>
</evidence>
<protein>
    <submittedName>
        <fullName evidence="1">Uncharacterized protein</fullName>
    </submittedName>
</protein>
<reference evidence="1 2" key="1">
    <citation type="submission" date="2019-04" db="EMBL/GenBank/DDBJ databases">
        <authorList>
            <consortium name="DOE Joint Genome Institute"/>
            <person name="Mondo S."/>
            <person name="Kjaerbolling I."/>
            <person name="Vesth T."/>
            <person name="Frisvad J.C."/>
            <person name="Nybo J.L."/>
            <person name="Theobald S."/>
            <person name="Kildgaard S."/>
            <person name="Isbrandt T."/>
            <person name="Kuo A."/>
            <person name="Sato A."/>
            <person name="Lyhne E.K."/>
            <person name="Kogle M.E."/>
            <person name="Wiebenga A."/>
            <person name="Kun R.S."/>
            <person name="Lubbers R.J."/>
            <person name="Makela M.R."/>
            <person name="Barry K."/>
            <person name="Chovatia M."/>
            <person name="Clum A."/>
            <person name="Daum C."/>
            <person name="Haridas S."/>
            <person name="He G."/>
            <person name="LaButti K."/>
            <person name="Lipzen A."/>
            <person name="Riley R."/>
            <person name="Salamov A."/>
            <person name="Simmons B.A."/>
            <person name="Magnuson J.K."/>
            <person name="Henrissat B."/>
            <person name="Mortensen U.H."/>
            <person name="Larsen T.O."/>
            <person name="Devries R.P."/>
            <person name="Grigoriev I.V."/>
            <person name="Machida M."/>
            <person name="Baker S.E."/>
            <person name="Andersen M.R."/>
            <person name="Cantor M.N."/>
            <person name="Hua S.X."/>
        </authorList>
    </citation>
    <scope>NUCLEOTIDE SEQUENCE [LARGE SCALE GENOMIC DNA]</scope>
    <source>
        <strain evidence="1 2">CBS 119388</strain>
    </source>
</reference>
<accession>A0A5N6HSB5</accession>
<dbReference type="EMBL" id="ML736754">
    <property type="protein sequence ID" value="KAE8406435.1"/>
    <property type="molecule type" value="Genomic_DNA"/>
</dbReference>
<dbReference type="PANTHER" id="PTHR21310:SF15">
    <property type="entry name" value="AMINOGLYCOSIDE PHOSPHOTRANSFERASE DOMAIN-CONTAINING PROTEIN"/>
    <property type="match status" value="1"/>
</dbReference>
<dbReference type="InterPro" id="IPR051678">
    <property type="entry name" value="AGP_Transferase"/>
</dbReference>
<accession>A0A5N7DJI4</accession>
<dbReference type="RefSeq" id="XP_031943754.1">
    <property type="nucleotide sequence ID" value="XM_032081408.1"/>
</dbReference>
<gene>
    <name evidence="1" type="ORF">BDV37DRAFT_243176</name>
</gene>
<dbReference type="GeneID" id="43666099"/>
<evidence type="ECO:0000313" key="2">
    <source>
        <dbReference type="Proteomes" id="UP000325579"/>
    </source>
</evidence>
<dbReference type="Proteomes" id="UP000325579">
    <property type="component" value="Unassembled WGS sequence"/>
</dbReference>
<sequence>MTTKQPKANIYAYASFDVAALLSIARGIRQKDCACNESQRPKCGSFNWVILIVFEDGVEWVFRSPRKTFGLQQDTASEVLLSEVATLEYLGKIGGIPIPRVFSYCSTGENAVGVPYILMSKAAGVPLSSYKWDDGQTGPSDQHSAILNSSQKQKILKQLGQMQAYLSNVRFDKIGSLFSKDGAHVVGKCLYPSLVWQSRDEFDGNDIPRGPFTEGKFFYLALISALLAHVKELPMGYHLLHGPVPVLQEYNDFQEYRTATDRWNDYVAMGSKTESTENRLDYALVGMTLEDNVPFLTEKDSDIKCDGFPLCHPDLSFQNIFVDDELNIICIIDWAFASSVPPSMLLVCPGLPHPRDRIQLCLTKVFIEGFVAAKGFNGEKDVHFSDGIIFWALSRLVNLDSLQDFVYFSEFVRSCTGQDAKLYIRQLQDREEFKEFSRILATYEINDESVNQGEKQYFSCVGSERFALSQHLTVMKEINGDFVVDKRLWRWMAQHLEERDLYMHPTGEYLK</sequence>